<proteinExistence type="predicted"/>
<dbReference type="AlphaFoldDB" id="A0AAW9LJM7"/>
<sequence>MLWPAFITILVFGWFLYSIMKSGNNDEKFRKEGIKVEAKIISKQHISTSGTGNMKFKFELEFMTPDGIVVTYARRFITPEEMVKIGRKNTVFLYYLPGAPEKVYLVPGDME</sequence>
<dbReference type="EMBL" id="JARELW010000001">
    <property type="protein sequence ID" value="MEA8798197.1"/>
    <property type="molecule type" value="Genomic_DNA"/>
</dbReference>
<name>A0AAW9LJM7_KLEAE</name>
<evidence type="ECO:0000313" key="2">
    <source>
        <dbReference type="Proteomes" id="UP001303386"/>
    </source>
</evidence>
<evidence type="ECO:0000313" key="1">
    <source>
        <dbReference type="EMBL" id="MEA8798197.1"/>
    </source>
</evidence>
<accession>A0AAW9LJM7</accession>
<gene>
    <name evidence="1" type="ORF">PZT46_02835</name>
</gene>
<dbReference type="Proteomes" id="UP001303386">
    <property type="component" value="Unassembled WGS sequence"/>
</dbReference>
<dbReference type="RefSeq" id="WP_230249679.1">
    <property type="nucleotide sequence ID" value="NZ_JAJKKF010000001.1"/>
</dbReference>
<protein>
    <submittedName>
        <fullName evidence="1">DUF3592 domain-containing protein</fullName>
    </submittedName>
</protein>
<organism evidence="1 2">
    <name type="scientific">Klebsiella aerogenes</name>
    <name type="common">Enterobacter aerogenes</name>
    <dbReference type="NCBI Taxonomy" id="548"/>
    <lineage>
        <taxon>Bacteria</taxon>
        <taxon>Pseudomonadati</taxon>
        <taxon>Pseudomonadota</taxon>
        <taxon>Gammaproteobacteria</taxon>
        <taxon>Enterobacterales</taxon>
        <taxon>Enterobacteriaceae</taxon>
        <taxon>Klebsiella/Raoultella group</taxon>
        <taxon>Klebsiella</taxon>
    </lineage>
</organism>
<comment type="caution">
    <text evidence="1">The sequence shown here is derived from an EMBL/GenBank/DDBJ whole genome shotgun (WGS) entry which is preliminary data.</text>
</comment>
<reference evidence="1" key="1">
    <citation type="journal article" date="2023" name="J. Hosp. Infect.">
        <title>Cross-contamination of carbapenem-resistant Gram-negative bacteria between patients and hospital environment in the first year of a newly built surgical ward.</title>
        <authorList>
            <person name="Boutin S."/>
            <person name="Scherrer M."/>
            <person name="Spath I."/>
            <person name="Kocer K."/>
            <person name="Heeg K."/>
            <person name="Nurjadi D."/>
        </authorList>
    </citation>
    <scope>NUCLEOTIDE SEQUENCE</scope>
    <source>
        <strain evidence="1">KE10384</strain>
    </source>
</reference>